<keyword evidence="8" id="KW-0865">Zymogen</keyword>
<dbReference type="GO" id="GO:0160032">
    <property type="term" value="P:Toll receptor ligand protein activation cascade"/>
    <property type="evidence" value="ECO:0007669"/>
    <property type="project" value="UniProtKB-ARBA"/>
</dbReference>
<dbReference type="InterPro" id="IPR018114">
    <property type="entry name" value="TRYPSIN_HIS"/>
</dbReference>
<dbReference type="SMART" id="SM00020">
    <property type="entry name" value="Tryp_SPc"/>
    <property type="match status" value="1"/>
</dbReference>
<dbReference type="GO" id="GO:0006508">
    <property type="term" value="P:proteolysis"/>
    <property type="evidence" value="ECO:0007669"/>
    <property type="project" value="UniProtKB-KW"/>
</dbReference>
<dbReference type="PROSITE" id="PS51888">
    <property type="entry name" value="CLIP"/>
    <property type="match status" value="1"/>
</dbReference>
<keyword evidence="9" id="KW-1015">Disulfide bond</keyword>
<keyword evidence="16" id="KW-1185">Reference proteome</keyword>
<dbReference type="GO" id="GO:0035008">
    <property type="term" value="P:positive regulation of melanization defense response"/>
    <property type="evidence" value="ECO:0007669"/>
    <property type="project" value="UniProtKB-ARBA"/>
</dbReference>
<dbReference type="PROSITE" id="PS50240">
    <property type="entry name" value="TRYPSIN_DOM"/>
    <property type="match status" value="1"/>
</dbReference>
<evidence type="ECO:0000313" key="16">
    <source>
        <dbReference type="Proteomes" id="UP000594454"/>
    </source>
</evidence>
<dbReference type="Gene3D" id="3.30.1640.30">
    <property type="match status" value="1"/>
</dbReference>
<dbReference type="PANTHER" id="PTHR24252">
    <property type="entry name" value="ACROSIN-RELATED"/>
    <property type="match status" value="1"/>
</dbReference>
<dbReference type="Gene3D" id="2.40.10.10">
    <property type="entry name" value="Trypsin-like serine proteases"/>
    <property type="match status" value="2"/>
</dbReference>
<dbReference type="InterPro" id="IPR038565">
    <property type="entry name" value="CLIP_sf"/>
</dbReference>
<dbReference type="SUPFAM" id="SSF50494">
    <property type="entry name" value="Trypsin-like serine proteases"/>
    <property type="match status" value="1"/>
</dbReference>
<comment type="subcellular location">
    <subcellularLocation>
        <location evidence="1">Secreted</location>
    </subcellularLocation>
</comment>
<proteinExistence type="inferred from homology"/>
<protein>
    <submittedName>
        <fullName evidence="15">Uncharacterized protein</fullName>
    </submittedName>
</protein>
<keyword evidence="2" id="KW-0964">Secreted</keyword>
<dbReference type="InterPro" id="IPR009003">
    <property type="entry name" value="Peptidase_S1_PA"/>
</dbReference>
<accession>A0A7R8UPL9</accession>
<evidence type="ECO:0000256" key="9">
    <source>
        <dbReference type="ARBA" id="ARBA00023157"/>
    </source>
</evidence>
<feature type="domain" description="Peptidase S1" evidence="13">
    <location>
        <begin position="208"/>
        <end position="453"/>
    </location>
</feature>
<evidence type="ECO:0000256" key="11">
    <source>
        <dbReference type="RuleBase" id="RU363034"/>
    </source>
</evidence>
<evidence type="ECO:0000256" key="2">
    <source>
        <dbReference type="ARBA" id="ARBA00022525"/>
    </source>
</evidence>
<evidence type="ECO:0000256" key="5">
    <source>
        <dbReference type="ARBA" id="ARBA00022801"/>
    </source>
</evidence>
<dbReference type="Proteomes" id="UP000594454">
    <property type="component" value="Chromosome 3"/>
</dbReference>
<organism evidence="15 16">
    <name type="scientific">Hermetia illucens</name>
    <name type="common">Black soldier fly</name>
    <dbReference type="NCBI Taxonomy" id="343691"/>
    <lineage>
        <taxon>Eukaryota</taxon>
        <taxon>Metazoa</taxon>
        <taxon>Ecdysozoa</taxon>
        <taxon>Arthropoda</taxon>
        <taxon>Hexapoda</taxon>
        <taxon>Insecta</taxon>
        <taxon>Pterygota</taxon>
        <taxon>Neoptera</taxon>
        <taxon>Endopterygota</taxon>
        <taxon>Diptera</taxon>
        <taxon>Brachycera</taxon>
        <taxon>Stratiomyomorpha</taxon>
        <taxon>Stratiomyidae</taxon>
        <taxon>Hermetiinae</taxon>
        <taxon>Hermetia</taxon>
    </lineage>
</organism>
<dbReference type="AlphaFoldDB" id="A0A7R8UPL9"/>
<dbReference type="GO" id="GO:0004252">
    <property type="term" value="F:serine-type endopeptidase activity"/>
    <property type="evidence" value="ECO:0007669"/>
    <property type="project" value="InterPro"/>
</dbReference>
<dbReference type="PANTHER" id="PTHR24252:SF7">
    <property type="entry name" value="HYALIN"/>
    <property type="match status" value="1"/>
</dbReference>
<evidence type="ECO:0000256" key="7">
    <source>
        <dbReference type="ARBA" id="ARBA00022837"/>
    </source>
</evidence>
<dbReference type="OrthoDB" id="6339452at2759"/>
<evidence type="ECO:0000256" key="4">
    <source>
        <dbReference type="ARBA" id="ARBA00022729"/>
    </source>
</evidence>
<evidence type="ECO:0000256" key="1">
    <source>
        <dbReference type="ARBA" id="ARBA00004613"/>
    </source>
</evidence>
<dbReference type="GO" id="GO:0050832">
    <property type="term" value="P:defense response to fungus"/>
    <property type="evidence" value="ECO:0007669"/>
    <property type="project" value="UniProtKB-ARBA"/>
</dbReference>
<name>A0A7R8UPL9_HERIL</name>
<dbReference type="EMBL" id="LR899011">
    <property type="protein sequence ID" value="CAD7084470.1"/>
    <property type="molecule type" value="Genomic_DNA"/>
</dbReference>
<keyword evidence="4 12" id="KW-0732">Signal</keyword>
<gene>
    <name evidence="15" type="ORF">HERILL_LOCUS7360</name>
</gene>
<keyword evidence="7" id="KW-0106">Calcium</keyword>
<evidence type="ECO:0000256" key="12">
    <source>
        <dbReference type="SAM" id="SignalP"/>
    </source>
</evidence>
<feature type="domain" description="Clip" evidence="14">
    <location>
        <begin position="101"/>
        <end position="147"/>
    </location>
</feature>
<feature type="signal peptide" evidence="12">
    <location>
        <begin position="1"/>
        <end position="20"/>
    </location>
</feature>
<dbReference type="InParanoid" id="A0A7R8UPL9"/>
<evidence type="ECO:0000256" key="3">
    <source>
        <dbReference type="ARBA" id="ARBA00022670"/>
    </source>
</evidence>
<evidence type="ECO:0000256" key="10">
    <source>
        <dbReference type="ARBA" id="ARBA00024195"/>
    </source>
</evidence>
<comment type="similarity">
    <text evidence="10">Belongs to the peptidase S1 family. CLIP subfamily.</text>
</comment>
<evidence type="ECO:0000256" key="8">
    <source>
        <dbReference type="ARBA" id="ARBA00023145"/>
    </source>
</evidence>
<reference evidence="15 16" key="1">
    <citation type="submission" date="2020-11" db="EMBL/GenBank/DDBJ databases">
        <authorList>
            <person name="Wallbank WR R."/>
            <person name="Pardo Diaz C."/>
            <person name="Kozak K."/>
            <person name="Martin S."/>
            <person name="Jiggins C."/>
            <person name="Moest M."/>
            <person name="Warren A I."/>
            <person name="Generalovic N T."/>
            <person name="Byers J.R.P. K."/>
            <person name="Montejo-Kovacevich G."/>
            <person name="Yen C E."/>
        </authorList>
    </citation>
    <scope>NUCLEOTIDE SEQUENCE [LARGE SCALE GENOMIC DNA]</scope>
</reference>
<dbReference type="InterPro" id="IPR001314">
    <property type="entry name" value="Peptidase_S1A"/>
</dbReference>
<evidence type="ECO:0000259" key="13">
    <source>
        <dbReference type="PROSITE" id="PS50240"/>
    </source>
</evidence>
<feature type="chain" id="PRO_5030750651" evidence="12">
    <location>
        <begin position="21"/>
        <end position="456"/>
    </location>
</feature>
<dbReference type="PROSITE" id="PS00135">
    <property type="entry name" value="TRYPSIN_SER"/>
    <property type="match status" value="1"/>
</dbReference>
<keyword evidence="6 11" id="KW-0720">Serine protease</keyword>
<dbReference type="PRINTS" id="PR00722">
    <property type="entry name" value="CHYMOTRYPSIN"/>
</dbReference>
<evidence type="ECO:0000256" key="6">
    <source>
        <dbReference type="ARBA" id="ARBA00022825"/>
    </source>
</evidence>
<dbReference type="CDD" id="cd00190">
    <property type="entry name" value="Tryp_SPc"/>
    <property type="match status" value="1"/>
</dbReference>
<dbReference type="InterPro" id="IPR033116">
    <property type="entry name" value="TRYPSIN_SER"/>
</dbReference>
<dbReference type="InterPro" id="IPR001254">
    <property type="entry name" value="Trypsin_dom"/>
</dbReference>
<dbReference type="FunFam" id="2.40.10.10:FF:000015">
    <property type="entry name" value="Atrial natriuretic peptide-converting enzyme"/>
    <property type="match status" value="1"/>
</dbReference>
<dbReference type="InterPro" id="IPR043504">
    <property type="entry name" value="Peptidase_S1_PA_chymotrypsin"/>
</dbReference>
<dbReference type="InterPro" id="IPR022700">
    <property type="entry name" value="CLIP"/>
</dbReference>
<dbReference type="FunCoup" id="A0A7R8UPL9">
    <property type="interactions" value="8"/>
</dbReference>
<dbReference type="PROSITE" id="PS00134">
    <property type="entry name" value="TRYPSIN_HIS"/>
    <property type="match status" value="1"/>
</dbReference>
<keyword evidence="5 11" id="KW-0378">Hydrolase</keyword>
<dbReference type="GO" id="GO:0005576">
    <property type="term" value="C:extracellular region"/>
    <property type="evidence" value="ECO:0007669"/>
    <property type="project" value="UniProtKB-SubCell"/>
</dbReference>
<dbReference type="SMART" id="SM00680">
    <property type="entry name" value="CLIP"/>
    <property type="match status" value="1"/>
</dbReference>
<keyword evidence="3 11" id="KW-0645">Protease</keyword>
<dbReference type="Pfam" id="PF00089">
    <property type="entry name" value="Trypsin"/>
    <property type="match status" value="1"/>
</dbReference>
<evidence type="ECO:0000259" key="14">
    <source>
        <dbReference type="PROSITE" id="PS51888"/>
    </source>
</evidence>
<sequence length="456" mass="50978">MVSAFLSVYVILLGVFLVDPSPIAFDIVHITKSNFTPVVIDNIRNKLEYQVSPTESKVPLSNFQPKIKGSSIKLGSTATTSIRGYIKFFDSENETLEDGSLCKRTSDGASGYCIKITQCQHVFKEFRMFGTKIDVCGYDGGTPIVCCPLATRTGEKRDLDSKKRVSARYCEQHSESGTARSEFIRLVNKPAVVEKESVPVCRFHLPLIVGGESVSPGEFPHMAAIGWTRQSKPIKWMCGGSLISEYFVLTAAHCGQVRGVPPDVIRLGAHNLYTTEEEYTKFEDFRIEKIINHPEYRQNAFYNDIALFELNRAVQFNQFIRPACLWQSPELTMSEAIATGWGRLSFRGRKAKDLQKVVLDLIDHETCNNSVGLEDDLKMGITDSQICAAHMEGGKDTCQGDSGGPLQVLVPNHKCTYYVIGITSFGRFCATPNTPGIYTNVYYYLDWIETIVFQNK</sequence>
<evidence type="ECO:0000313" key="15">
    <source>
        <dbReference type="EMBL" id="CAD7084470.1"/>
    </source>
</evidence>